<evidence type="ECO:0000313" key="2">
    <source>
        <dbReference type="Proteomes" id="UP001500974"/>
    </source>
</evidence>
<gene>
    <name evidence="1" type="ORF">GCM10009784_11070</name>
</gene>
<dbReference type="RefSeq" id="WP_346027767.1">
    <property type="nucleotide sequence ID" value="NZ_BAAAON010000001.1"/>
</dbReference>
<comment type="caution">
    <text evidence="1">The sequence shown here is derived from an EMBL/GenBank/DDBJ whole genome shotgun (WGS) entry which is preliminary data.</text>
</comment>
<dbReference type="Proteomes" id="UP001500974">
    <property type="component" value="Unassembled WGS sequence"/>
</dbReference>
<dbReference type="Gene3D" id="2.130.10.10">
    <property type="entry name" value="YVTN repeat-like/Quinoprotein amine dehydrogenase"/>
    <property type="match status" value="1"/>
</dbReference>
<reference evidence="1 2" key="1">
    <citation type="journal article" date="2019" name="Int. J. Syst. Evol. Microbiol.">
        <title>The Global Catalogue of Microorganisms (GCM) 10K type strain sequencing project: providing services to taxonomists for standard genome sequencing and annotation.</title>
        <authorList>
            <consortium name="The Broad Institute Genomics Platform"/>
            <consortium name="The Broad Institute Genome Sequencing Center for Infectious Disease"/>
            <person name="Wu L."/>
            <person name="Ma J."/>
        </authorList>
    </citation>
    <scope>NUCLEOTIDE SEQUENCE [LARGE SCALE GENOMIC DNA]</scope>
    <source>
        <strain evidence="1 2">JCM 14917</strain>
    </source>
</reference>
<keyword evidence="2" id="KW-1185">Reference proteome</keyword>
<dbReference type="InterPro" id="IPR015943">
    <property type="entry name" value="WD40/YVTN_repeat-like_dom_sf"/>
</dbReference>
<dbReference type="InterPro" id="IPR051200">
    <property type="entry name" value="Host-pathogen_enzymatic-act"/>
</dbReference>
<sequence>MVLVTDAAGADLLVINPADSGSPVEQRIAVGQAPWDVAVSGTRAFVSTAEGVAVVDLVDRRRTSLIPYANPTGSISQGEYRPGGTGIAVSADGSTVYVAVLRADGTSALEKMDVQEGRTIGTVEVGLRPFDILLSADGSEVYTIDHDSFSVHIVTTETLAVRRIEVAPFGTQGGLASWEKPHYGAIDDAGNLLLPYQGLALAIVNPASGAVSVEEMTANSHQHGTALVDGALLVIGTGAFGNATGSPNLTVRDTETNAERIVPLDRLHETVVPWTDPATGEAYALLSGGYTRDGFWSGVTLIDLETFEQQELAVPGRPQSLAVIPAAA</sequence>
<dbReference type="PANTHER" id="PTHR47197:SF3">
    <property type="entry name" value="DIHYDRO-HEME D1 DEHYDROGENASE"/>
    <property type="match status" value="1"/>
</dbReference>
<dbReference type="SUPFAM" id="SSF75011">
    <property type="entry name" value="3-carboxy-cis,cis-mucoante lactonizing enzyme"/>
    <property type="match status" value="1"/>
</dbReference>
<accession>A0ABN3AS71</accession>
<organism evidence="1 2">
    <name type="scientific">Arthrobacter parietis</name>
    <dbReference type="NCBI Taxonomy" id="271434"/>
    <lineage>
        <taxon>Bacteria</taxon>
        <taxon>Bacillati</taxon>
        <taxon>Actinomycetota</taxon>
        <taxon>Actinomycetes</taxon>
        <taxon>Micrococcales</taxon>
        <taxon>Micrococcaceae</taxon>
        <taxon>Arthrobacter</taxon>
    </lineage>
</organism>
<name>A0ABN3AS71_9MICC</name>
<proteinExistence type="predicted"/>
<dbReference type="EMBL" id="BAAAON010000001">
    <property type="protein sequence ID" value="GAA2174111.1"/>
    <property type="molecule type" value="Genomic_DNA"/>
</dbReference>
<dbReference type="PANTHER" id="PTHR47197">
    <property type="entry name" value="PROTEIN NIRF"/>
    <property type="match status" value="1"/>
</dbReference>
<keyword evidence="1" id="KW-0449">Lipoprotein</keyword>
<evidence type="ECO:0000313" key="1">
    <source>
        <dbReference type="EMBL" id="GAA2174111.1"/>
    </source>
</evidence>
<protein>
    <submittedName>
        <fullName evidence="1">Lipoprotein</fullName>
    </submittedName>
</protein>